<dbReference type="Gene3D" id="1.10.630.10">
    <property type="entry name" value="Cytochrome P450"/>
    <property type="match status" value="1"/>
</dbReference>
<dbReference type="Proteomes" id="UP001305414">
    <property type="component" value="Unassembled WGS sequence"/>
</dbReference>
<dbReference type="InterPro" id="IPR036396">
    <property type="entry name" value="Cyt_P450_sf"/>
</dbReference>
<reference evidence="9 10" key="1">
    <citation type="submission" date="2023-10" db="EMBL/GenBank/DDBJ databases">
        <title>Draft genome sequence of Xylaria bambusicola isolate GMP-LS, the root and basal stem rot pathogen of sugarcane in Indonesia.</title>
        <authorList>
            <person name="Selvaraj P."/>
            <person name="Muralishankar V."/>
            <person name="Muruganantham S."/>
            <person name="Sp S."/>
            <person name="Haryani S."/>
            <person name="Lau K.J.X."/>
            <person name="Naqvi N.I."/>
        </authorList>
    </citation>
    <scope>NUCLEOTIDE SEQUENCE [LARGE SCALE GENOMIC DNA]</scope>
    <source>
        <strain evidence="9">GMP-LS</strain>
    </source>
</reference>
<evidence type="ECO:0000256" key="3">
    <source>
        <dbReference type="ARBA" id="ARBA00022617"/>
    </source>
</evidence>
<dbReference type="GO" id="GO:0020037">
    <property type="term" value="F:heme binding"/>
    <property type="evidence" value="ECO:0007669"/>
    <property type="project" value="InterPro"/>
</dbReference>
<dbReference type="Pfam" id="PF00067">
    <property type="entry name" value="p450"/>
    <property type="match status" value="1"/>
</dbReference>
<evidence type="ECO:0000256" key="6">
    <source>
        <dbReference type="ARBA" id="ARBA00023004"/>
    </source>
</evidence>
<dbReference type="InterPro" id="IPR050121">
    <property type="entry name" value="Cytochrome_P450_monoxygenase"/>
</dbReference>
<keyword evidence="7" id="KW-0503">Monooxygenase</keyword>
<dbReference type="SUPFAM" id="SSF48264">
    <property type="entry name" value="Cytochrome P450"/>
    <property type="match status" value="1"/>
</dbReference>
<evidence type="ECO:0000313" key="9">
    <source>
        <dbReference type="EMBL" id="KAK5633003.1"/>
    </source>
</evidence>
<organism evidence="9 10">
    <name type="scientific">Xylaria bambusicola</name>
    <dbReference type="NCBI Taxonomy" id="326684"/>
    <lineage>
        <taxon>Eukaryota</taxon>
        <taxon>Fungi</taxon>
        <taxon>Dikarya</taxon>
        <taxon>Ascomycota</taxon>
        <taxon>Pezizomycotina</taxon>
        <taxon>Sordariomycetes</taxon>
        <taxon>Xylariomycetidae</taxon>
        <taxon>Xylariales</taxon>
        <taxon>Xylariaceae</taxon>
        <taxon>Xylaria</taxon>
    </lineage>
</organism>
<keyword evidence="4 8" id="KW-0479">Metal-binding</keyword>
<dbReference type="GO" id="GO:0004497">
    <property type="term" value="F:monooxygenase activity"/>
    <property type="evidence" value="ECO:0007669"/>
    <property type="project" value="UniProtKB-KW"/>
</dbReference>
<dbReference type="InterPro" id="IPR001128">
    <property type="entry name" value="Cyt_P450"/>
</dbReference>
<dbReference type="GO" id="GO:0016705">
    <property type="term" value="F:oxidoreductase activity, acting on paired donors, with incorporation or reduction of molecular oxygen"/>
    <property type="evidence" value="ECO:0007669"/>
    <property type="project" value="InterPro"/>
</dbReference>
<proteinExistence type="inferred from homology"/>
<evidence type="ECO:0000256" key="1">
    <source>
        <dbReference type="ARBA" id="ARBA00001971"/>
    </source>
</evidence>
<comment type="cofactor">
    <cofactor evidence="1 8">
        <name>heme</name>
        <dbReference type="ChEBI" id="CHEBI:30413"/>
    </cofactor>
</comment>
<comment type="caution">
    <text evidence="9">The sequence shown here is derived from an EMBL/GenBank/DDBJ whole genome shotgun (WGS) entry which is preliminary data.</text>
</comment>
<feature type="binding site" description="axial binding residue" evidence="8">
    <location>
        <position position="44"/>
    </location>
    <ligand>
        <name>heme</name>
        <dbReference type="ChEBI" id="CHEBI:30413"/>
    </ligand>
    <ligandPart>
        <name>Fe</name>
        <dbReference type="ChEBI" id="CHEBI:18248"/>
    </ligandPart>
</feature>
<dbReference type="AlphaFoldDB" id="A0AAN7UTV3"/>
<sequence>MTSSLVHHDEHVFSDPYVLKPERWVENTGLDHYLVSFGKSGRSCLGINLAYAELYLTSASLFRVYGTVKVRGKDDVGMIELFETSATDLVITNDTAVPVMPKDSKGLRVKVYQLVK</sequence>
<keyword evidence="10" id="KW-1185">Reference proteome</keyword>
<keyword evidence="3 8" id="KW-0349">Heme</keyword>
<name>A0AAN7UTV3_9PEZI</name>
<evidence type="ECO:0000313" key="10">
    <source>
        <dbReference type="Proteomes" id="UP001305414"/>
    </source>
</evidence>
<protein>
    <recommendedName>
        <fullName evidence="11">Cytochrome P450</fullName>
    </recommendedName>
</protein>
<dbReference type="PRINTS" id="PR00463">
    <property type="entry name" value="EP450I"/>
</dbReference>
<evidence type="ECO:0000256" key="4">
    <source>
        <dbReference type="ARBA" id="ARBA00022723"/>
    </source>
</evidence>
<gene>
    <name evidence="9" type="ORF">RRF57_008717</name>
</gene>
<keyword evidence="5" id="KW-0560">Oxidoreductase</keyword>
<dbReference type="InterPro" id="IPR002401">
    <property type="entry name" value="Cyt_P450_E_grp-I"/>
</dbReference>
<dbReference type="EMBL" id="JAWHQM010000029">
    <property type="protein sequence ID" value="KAK5633003.1"/>
    <property type="molecule type" value="Genomic_DNA"/>
</dbReference>
<evidence type="ECO:0000256" key="2">
    <source>
        <dbReference type="ARBA" id="ARBA00010617"/>
    </source>
</evidence>
<accession>A0AAN7UTV3</accession>
<dbReference type="GO" id="GO:0005506">
    <property type="term" value="F:iron ion binding"/>
    <property type="evidence" value="ECO:0007669"/>
    <property type="project" value="InterPro"/>
</dbReference>
<evidence type="ECO:0000256" key="5">
    <source>
        <dbReference type="ARBA" id="ARBA00023002"/>
    </source>
</evidence>
<dbReference type="PANTHER" id="PTHR24305:SF157">
    <property type="entry name" value="N-ACETYLTRYPTOPHAN 6-HYDROXYLASE IVOC-RELATED"/>
    <property type="match status" value="1"/>
</dbReference>
<keyword evidence="6 8" id="KW-0408">Iron</keyword>
<comment type="similarity">
    <text evidence="2">Belongs to the cytochrome P450 family.</text>
</comment>
<dbReference type="PANTHER" id="PTHR24305">
    <property type="entry name" value="CYTOCHROME P450"/>
    <property type="match status" value="1"/>
</dbReference>
<evidence type="ECO:0000256" key="8">
    <source>
        <dbReference type="PIRSR" id="PIRSR602401-1"/>
    </source>
</evidence>
<evidence type="ECO:0008006" key="11">
    <source>
        <dbReference type="Google" id="ProtNLM"/>
    </source>
</evidence>
<evidence type="ECO:0000256" key="7">
    <source>
        <dbReference type="ARBA" id="ARBA00023033"/>
    </source>
</evidence>